<evidence type="ECO:0000256" key="11">
    <source>
        <dbReference type="SAM" id="MobiDB-lite"/>
    </source>
</evidence>
<evidence type="ECO:0000256" key="1">
    <source>
        <dbReference type="ARBA" id="ARBA00006529"/>
    </source>
</evidence>
<dbReference type="InterPro" id="IPR008271">
    <property type="entry name" value="Ser/Thr_kinase_AS"/>
</dbReference>
<evidence type="ECO:0000256" key="2">
    <source>
        <dbReference type="ARBA" id="ARBA00012406"/>
    </source>
</evidence>
<organism evidence="13 14">
    <name type="scientific">Taxus chinensis</name>
    <name type="common">Chinese yew</name>
    <name type="synonym">Taxus wallichiana var. chinensis</name>
    <dbReference type="NCBI Taxonomy" id="29808"/>
    <lineage>
        <taxon>Eukaryota</taxon>
        <taxon>Viridiplantae</taxon>
        <taxon>Streptophyta</taxon>
        <taxon>Embryophyta</taxon>
        <taxon>Tracheophyta</taxon>
        <taxon>Spermatophyta</taxon>
        <taxon>Pinopsida</taxon>
        <taxon>Pinidae</taxon>
        <taxon>Conifers II</taxon>
        <taxon>Cupressales</taxon>
        <taxon>Taxaceae</taxon>
        <taxon>Taxus</taxon>
    </lineage>
</organism>
<feature type="region of interest" description="Disordered" evidence="11">
    <location>
        <begin position="154"/>
        <end position="176"/>
    </location>
</feature>
<feature type="binding site" evidence="10">
    <location>
        <position position="343"/>
    </location>
    <ligand>
        <name>ATP</name>
        <dbReference type="ChEBI" id="CHEBI:30616"/>
    </ligand>
</feature>
<dbReference type="Pfam" id="PF00069">
    <property type="entry name" value="Pkinase"/>
    <property type="match status" value="1"/>
</dbReference>
<dbReference type="GO" id="GO:0004709">
    <property type="term" value="F:MAP kinase kinase kinase activity"/>
    <property type="evidence" value="ECO:0007669"/>
    <property type="project" value="UniProtKB-EC"/>
</dbReference>
<dbReference type="SMART" id="SM00220">
    <property type="entry name" value="S_TKc"/>
    <property type="match status" value="1"/>
</dbReference>
<dbReference type="FunFam" id="1.10.510.10:FF:000359">
    <property type="entry name" value="Mitogen-activated protein kinase 1, putative, expressed"/>
    <property type="match status" value="1"/>
</dbReference>
<dbReference type="PROSITE" id="PS00108">
    <property type="entry name" value="PROTEIN_KINASE_ST"/>
    <property type="match status" value="1"/>
</dbReference>
<comment type="catalytic activity">
    <reaction evidence="8">
        <text>L-threonyl-[protein] + ATP = O-phospho-L-threonyl-[protein] + ADP + H(+)</text>
        <dbReference type="Rhea" id="RHEA:46608"/>
        <dbReference type="Rhea" id="RHEA-COMP:11060"/>
        <dbReference type="Rhea" id="RHEA-COMP:11605"/>
        <dbReference type="ChEBI" id="CHEBI:15378"/>
        <dbReference type="ChEBI" id="CHEBI:30013"/>
        <dbReference type="ChEBI" id="CHEBI:30616"/>
        <dbReference type="ChEBI" id="CHEBI:61977"/>
        <dbReference type="ChEBI" id="CHEBI:456216"/>
        <dbReference type="EC" id="2.7.11.25"/>
    </reaction>
</comment>
<proteinExistence type="inferred from homology"/>
<evidence type="ECO:0000256" key="8">
    <source>
        <dbReference type="ARBA" id="ARBA00047559"/>
    </source>
</evidence>
<feature type="domain" description="Protein kinase" evidence="12">
    <location>
        <begin position="315"/>
        <end position="568"/>
    </location>
</feature>
<dbReference type="GO" id="GO:0005737">
    <property type="term" value="C:cytoplasm"/>
    <property type="evidence" value="ECO:0007669"/>
    <property type="project" value="TreeGrafter"/>
</dbReference>
<sequence>MFTFIPNSMESTELSRQRQRQRPKPKLERRNALKYVDYDPSSSSSVSSSHSAPQSPAHRYSDVVADPYAFPFSASLDNFRVQGHDSLQKIEQICRSLGLSGPDDLAITVDEFRARKSHKPSKFDEKSHLFTSIPSPISEDQISTVLRPSVVIPDSARENTSTSYGRKSKSEGDREVAVSIRSREEFIRTKPLPVAPAAAAAAAAALAPPPSMASRVTANINSVSTWDILKSFAPEEGQHEIESDNDTDDDAAAEAEAEAPESGVSAAEEEKGTDIIELQRSSLTLSSSSGDESSSNSTVYVVSAEARFKVRFQSWIKGHVLGSGSFGTVYEGISDGGFFFAVKEVSLVDQGSNAKQSISQLEQEVTLLSQFEHENIVRYLGTDKEPDKLYIFLELVTQGSLASLYQKYDLKDSQVQAYTRQILTGLKYLHERNVMHRDIKCANILVDAHGLIKLADFGLAKETSKLDELKSCKGSAYWMAPEVVNPRKTYWLPADIWSLGCTVIEMLTRRPPYGNLEWHQALWKVGHGEPPPFPSTLSRDAKDFIHQCLQVEPADRPSASELLNHPFVKRSFSADMSRAPAPTDCRFQRNLFLMIFKIPK</sequence>
<keyword evidence="5 10" id="KW-0547">Nucleotide-binding</keyword>
<protein>
    <recommendedName>
        <fullName evidence="2">mitogen-activated protein kinase kinase kinase</fullName>
        <ecNumber evidence="2">2.7.11.25</ecNumber>
    </recommendedName>
</protein>
<dbReference type="EC" id="2.7.11.25" evidence="2"/>
<accession>A0AA38G5H6</accession>
<gene>
    <name evidence="13" type="ORF">KI387_024177</name>
</gene>
<feature type="compositionally biased region" description="Low complexity" evidence="11">
    <location>
        <begin position="40"/>
        <end position="56"/>
    </location>
</feature>
<feature type="region of interest" description="Disordered" evidence="11">
    <location>
        <begin position="1"/>
        <end position="58"/>
    </location>
</feature>
<feature type="non-terminal residue" evidence="13">
    <location>
        <position position="1"/>
    </location>
</feature>
<comment type="caution">
    <text evidence="13">The sequence shown here is derived from an EMBL/GenBank/DDBJ whole genome shotgun (WGS) entry which is preliminary data.</text>
</comment>
<evidence type="ECO:0000256" key="5">
    <source>
        <dbReference type="ARBA" id="ARBA00022741"/>
    </source>
</evidence>
<dbReference type="EMBL" id="JAHRHJ020000005">
    <property type="protein sequence ID" value="KAH9315550.1"/>
    <property type="molecule type" value="Genomic_DNA"/>
</dbReference>
<evidence type="ECO:0000256" key="9">
    <source>
        <dbReference type="ARBA" id="ARBA00048329"/>
    </source>
</evidence>
<dbReference type="PANTHER" id="PTHR48016:SF29">
    <property type="entry name" value="MITOGEN-ACTIVATED PROTEIN KINASE KINASE KINASE 1-RELATED"/>
    <property type="match status" value="1"/>
</dbReference>
<feature type="compositionally biased region" description="Polar residues" evidence="11">
    <location>
        <begin position="1"/>
        <end position="14"/>
    </location>
</feature>
<reference evidence="13 14" key="1">
    <citation type="journal article" date="2021" name="Nat. Plants">
        <title>The Taxus genome provides insights into paclitaxel biosynthesis.</title>
        <authorList>
            <person name="Xiong X."/>
            <person name="Gou J."/>
            <person name="Liao Q."/>
            <person name="Li Y."/>
            <person name="Zhou Q."/>
            <person name="Bi G."/>
            <person name="Li C."/>
            <person name="Du R."/>
            <person name="Wang X."/>
            <person name="Sun T."/>
            <person name="Guo L."/>
            <person name="Liang H."/>
            <person name="Lu P."/>
            <person name="Wu Y."/>
            <person name="Zhang Z."/>
            <person name="Ro D.K."/>
            <person name="Shang Y."/>
            <person name="Huang S."/>
            <person name="Yan J."/>
        </authorList>
    </citation>
    <scope>NUCLEOTIDE SEQUENCE [LARGE SCALE GENOMIC DNA]</scope>
    <source>
        <strain evidence="13">Ta-2019</strain>
    </source>
</reference>
<feature type="region of interest" description="Disordered" evidence="11">
    <location>
        <begin position="236"/>
        <end position="273"/>
    </location>
</feature>
<dbReference type="AlphaFoldDB" id="A0AA38G5H6"/>
<evidence type="ECO:0000313" key="14">
    <source>
        <dbReference type="Proteomes" id="UP000824469"/>
    </source>
</evidence>
<keyword evidence="7 10" id="KW-0067">ATP-binding</keyword>
<dbReference type="InterPro" id="IPR000719">
    <property type="entry name" value="Prot_kinase_dom"/>
</dbReference>
<keyword evidence="3" id="KW-0723">Serine/threonine-protein kinase</keyword>
<evidence type="ECO:0000256" key="4">
    <source>
        <dbReference type="ARBA" id="ARBA00022679"/>
    </source>
</evidence>
<dbReference type="Proteomes" id="UP000824469">
    <property type="component" value="Unassembled WGS sequence"/>
</dbReference>
<dbReference type="OMA" id="PYYPLEW"/>
<dbReference type="SUPFAM" id="SSF56112">
    <property type="entry name" value="Protein kinase-like (PK-like)"/>
    <property type="match status" value="1"/>
</dbReference>
<dbReference type="PROSITE" id="PS00107">
    <property type="entry name" value="PROTEIN_KINASE_ATP"/>
    <property type="match status" value="1"/>
</dbReference>
<dbReference type="InterPro" id="IPR017441">
    <property type="entry name" value="Protein_kinase_ATP_BS"/>
</dbReference>
<evidence type="ECO:0000259" key="12">
    <source>
        <dbReference type="PROSITE" id="PS50011"/>
    </source>
</evidence>
<dbReference type="PANTHER" id="PTHR48016">
    <property type="entry name" value="MAP KINASE KINASE KINASE SSK2-RELATED-RELATED"/>
    <property type="match status" value="1"/>
</dbReference>
<keyword evidence="14" id="KW-1185">Reference proteome</keyword>
<name>A0AA38G5H6_TAXCH</name>
<evidence type="ECO:0000256" key="6">
    <source>
        <dbReference type="ARBA" id="ARBA00022777"/>
    </source>
</evidence>
<keyword evidence="6" id="KW-0418">Kinase</keyword>
<comment type="catalytic activity">
    <reaction evidence="9">
        <text>L-seryl-[protein] + ATP = O-phospho-L-seryl-[protein] + ADP + H(+)</text>
        <dbReference type="Rhea" id="RHEA:17989"/>
        <dbReference type="Rhea" id="RHEA-COMP:9863"/>
        <dbReference type="Rhea" id="RHEA-COMP:11604"/>
        <dbReference type="ChEBI" id="CHEBI:15378"/>
        <dbReference type="ChEBI" id="CHEBI:29999"/>
        <dbReference type="ChEBI" id="CHEBI:30616"/>
        <dbReference type="ChEBI" id="CHEBI:83421"/>
        <dbReference type="ChEBI" id="CHEBI:456216"/>
        <dbReference type="EC" id="2.7.11.25"/>
    </reaction>
</comment>
<evidence type="ECO:0000313" key="13">
    <source>
        <dbReference type="EMBL" id="KAH9315550.1"/>
    </source>
</evidence>
<feature type="compositionally biased region" description="Acidic residues" evidence="11">
    <location>
        <begin position="243"/>
        <end position="259"/>
    </location>
</feature>
<dbReference type="Gene3D" id="1.10.510.10">
    <property type="entry name" value="Transferase(Phosphotransferase) domain 1"/>
    <property type="match status" value="1"/>
</dbReference>
<dbReference type="InterPro" id="IPR050538">
    <property type="entry name" value="MAP_kinase_kinase_kinase"/>
</dbReference>
<evidence type="ECO:0000256" key="7">
    <source>
        <dbReference type="ARBA" id="ARBA00022840"/>
    </source>
</evidence>
<evidence type="ECO:0000256" key="10">
    <source>
        <dbReference type="PROSITE-ProRule" id="PRU10141"/>
    </source>
</evidence>
<keyword evidence="4" id="KW-0808">Transferase</keyword>
<evidence type="ECO:0000256" key="3">
    <source>
        <dbReference type="ARBA" id="ARBA00022527"/>
    </source>
</evidence>
<dbReference type="GO" id="GO:0005524">
    <property type="term" value="F:ATP binding"/>
    <property type="evidence" value="ECO:0007669"/>
    <property type="project" value="UniProtKB-UniRule"/>
</dbReference>
<dbReference type="PROSITE" id="PS50011">
    <property type="entry name" value="PROTEIN_KINASE_DOM"/>
    <property type="match status" value="1"/>
</dbReference>
<dbReference type="Gene3D" id="3.30.200.20">
    <property type="entry name" value="Phosphorylase Kinase, domain 1"/>
    <property type="match status" value="1"/>
</dbReference>
<comment type="similarity">
    <text evidence="1">Belongs to the protein kinase superfamily. STE Ser/Thr protein kinase family. MAP kinase kinase kinase subfamily.</text>
</comment>
<dbReference type="InterPro" id="IPR011009">
    <property type="entry name" value="Kinase-like_dom_sf"/>
</dbReference>
<dbReference type="GO" id="GO:1902065">
    <property type="term" value="P:response to L-glutamate"/>
    <property type="evidence" value="ECO:0007669"/>
    <property type="project" value="UniProtKB-ARBA"/>
</dbReference>